<accession>A0A0F3MAK4</accession>
<evidence type="ECO:0000313" key="1">
    <source>
        <dbReference type="EMBL" id="KJV52793.1"/>
    </source>
</evidence>
<evidence type="ECO:0000313" key="2">
    <source>
        <dbReference type="Proteomes" id="UP000033769"/>
    </source>
</evidence>
<gene>
    <name evidence="1" type="ORF">OTSGILL_1270</name>
</gene>
<dbReference type="Proteomes" id="UP000033769">
    <property type="component" value="Unassembled WGS sequence"/>
</dbReference>
<sequence length="77" mass="9178">MINMPVTVFKFTQAALNKIKVPTKEEKIIQCRDKKERNLLFTISYTGFRRLYLVININGLYYINKNRRFARSNCSRS</sequence>
<dbReference type="AlphaFoldDB" id="A0A0F3MAK4"/>
<organism evidence="1 2">
    <name type="scientific">Orientia tsutsugamushi str. Gilliam</name>
    <dbReference type="NCBI Taxonomy" id="1359184"/>
    <lineage>
        <taxon>Bacteria</taxon>
        <taxon>Pseudomonadati</taxon>
        <taxon>Pseudomonadota</taxon>
        <taxon>Alphaproteobacteria</taxon>
        <taxon>Rickettsiales</taxon>
        <taxon>Rickettsiaceae</taxon>
        <taxon>Rickettsieae</taxon>
        <taxon>Orientia</taxon>
    </lineage>
</organism>
<name>A0A0F3MAK4_ORITS</name>
<proteinExistence type="predicted"/>
<comment type="caution">
    <text evidence="1">The sequence shown here is derived from an EMBL/GenBank/DDBJ whole genome shotgun (WGS) entry which is preliminary data.</text>
</comment>
<dbReference type="PATRIC" id="fig|1359184.3.peg.552"/>
<reference evidence="1 2" key="1">
    <citation type="submission" date="2015-02" db="EMBL/GenBank/DDBJ databases">
        <title>Genome Sequencing of Rickettsiales.</title>
        <authorList>
            <person name="Daugherty S.C."/>
            <person name="Su Q."/>
            <person name="Abolude K."/>
            <person name="Beier-Sexton M."/>
            <person name="Carlyon J.A."/>
            <person name="Carter R."/>
            <person name="Day N.P."/>
            <person name="Dumler S.J."/>
            <person name="Dyachenko V."/>
            <person name="Godinez A."/>
            <person name="Kurtti T.J."/>
            <person name="Lichay M."/>
            <person name="Mullins K.E."/>
            <person name="Ott S."/>
            <person name="Pappas-Brown V."/>
            <person name="Paris D.H."/>
            <person name="Patel P."/>
            <person name="Richards A.L."/>
            <person name="Sadzewicz L."/>
            <person name="Sears K."/>
            <person name="Seidman D."/>
            <person name="Sengamalay N."/>
            <person name="Stenos J."/>
            <person name="Tallon L.J."/>
            <person name="Vincent G."/>
            <person name="Fraser C.M."/>
            <person name="Munderloh U."/>
            <person name="Dunning-Hotopp J.C."/>
        </authorList>
    </citation>
    <scope>NUCLEOTIDE SEQUENCE [LARGE SCALE GENOMIC DNA]</scope>
    <source>
        <strain evidence="1 2">Gilliam</strain>
    </source>
</reference>
<protein>
    <submittedName>
        <fullName evidence="1">Putative integrase</fullName>
    </submittedName>
</protein>
<dbReference type="EMBL" id="LANO01000017">
    <property type="protein sequence ID" value="KJV52793.1"/>
    <property type="molecule type" value="Genomic_DNA"/>
</dbReference>